<reference evidence="1" key="1">
    <citation type="submission" date="2018-06" db="EMBL/GenBank/DDBJ databases">
        <authorList>
            <person name="Zhirakovskaya E."/>
        </authorList>
    </citation>
    <scope>NUCLEOTIDE SEQUENCE</scope>
</reference>
<accession>A0A3B1BGS3</accession>
<evidence type="ECO:0008006" key="2">
    <source>
        <dbReference type="Google" id="ProtNLM"/>
    </source>
</evidence>
<dbReference type="EMBL" id="UOFZ01000130">
    <property type="protein sequence ID" value="VAX13651.1"/>
    <property type="molecule type" value="Genomic_DNA"/>
</dbReference>
<gene>
    <name evidence="1" type="ORF">MNBD_GAMMA24-643</name>
</gene>
<sequence>MQNGTLIDNKCKDACLELTIGIYSSEEKTLQTIEKLIKEKFPADQLSLLRKAGASGVGLAYTNTKERVKAWGKHGVVWGVLWGMSAGITGLFVLPGLGPLLAAGPVVDALGEAIAGVTAPEDGTVLMQLASALHSIGVPASAIEQIHRAIETDHYVIILQCDSDQASHCAMRLGSVGADSVIMMATEH</sequence>
<name>A0A3B1BGS3_9ZZZZ</name>
<organism evidence="1">
    <name type="scientific">hydrothermal vent metagenome</name>
    <dbReference type="NCBI Taxonomy" id="652676"/>
    <lineage>
        <taxon>unclassified sequences</taxon>
        <taxon>metagenomes</taxon>
        <taxon>ecological metagenomes</taxon>
    </lineage>
</organism>
<dbReference type="AlphaFoldDB" id="A0A3B1BGS3"/>
<protein>
    <recommendedName>
        <fullName evidence="2">DUF1269 domain-containing protein</fullName>
    </recommendedName>
</protein>
<evidence type="ECO:0000313" key="1">
    <source>
        <dbReference type="EMBL" id="VAX13651.1"/>
    </source>
</evidence>
<proteinExistence type="predicted"/>